<dbReference type="RefSeq" id="WP_103780407.1">
    <property type="nucleotide sequence ID" value="NZ_PQLX01000021.1"/>
</dbReference>
<name>A0A2S4RPU4_CITAM</name>
<dbReference type="GO" id="GO:0015031">
    <property type="term" value="P:protein transport"/>
    <property type="evidence" value="ECO:0007669"/>
    <property type="project" value="UniProtKB-KW"/>
</dbReference>
<dbReference type="AlphaFoldDB" id="A0A2S4RPU4"/>
<evidence type="ECO:0000256" key="5">
    <source>
        <dbReference type="ARBA" id="ARBA00022448"/>
    </source>
</evidence>
<dbReference type="OrthoDB" id="6415116at2"/>
<evidence type="ECO:0000313" key="13">
    <source>
        <dbReference type="Proteomes" id="UP000237003"/>
    </source>
</evidence>
<feature type="region of interest" description="Disordered" evidence="10">
    <location>
        <begin position="56"/>
        <end position="99"/>
    </location>
</feature>
<dbReference type="Proteomes" id="UP000237003">
    <property type="component" value="Unassembled WGS sequence"/>
</dbReference>
<evidence type="ECO:0000256" key="6">
    <source>
        <dbReference type="ARBA" id="ARBA00022490"/>
    </source>
</evidence>
<evidence type="ECO:0000256" key="2">
    <source>
        <dbReference type="ARBA" id="ARBA00004496"/>
    </source>
</evidence>
<evidence type="ECO:0000256" key="9">
    <source>
        <dbReference type="ARBA" id="ARBA00023225"/>
    </source>
</evidence>
<evidence type="ECO:0000256" key="10">
    <source>
        <dbReference type="SAM" id="MobiDB-lite"/>
    </source>
</evidence>
<evidence type="ECO:0000313" key="12">
    <source>
        <dbReference type="EMBL" id="POU59082.1"/>
    </source>
</evidence>
<proteinExistence type="inferred from homology"/>
<accession>A0A2S4RPU4</accession>
<dbReference type="PANTHER" id="PTHR34982">
    <property type="entry name" value="YOP PROTEINS TRANSLOCATION PROTEIN L"/>
    <property type="match status" value="1"/>
</dbReference>
<dbReference type="GO" id="GO:0005829">
    <property type="term" value="C:cytosol"/>
    <property type="evidence" value="ECO:0007669"/>
    <property type="project" value="TreeGrafter"/>
</dbReference>
<dbReference type="Pfam" id="PF02108">
    <property type="entry name" value="FliH"/>
    <property type="match status" value="1"/>
</dbReference>
<keyword evidence="5" id="KW-0813">Transport</keyword>
<keyword evidence="12" id="KW-0966">Cell projection</keyword>
<keyword evidence="8" id="KW-0653">Protein transport</keyword>
<evidence type="ECO:0000256" key="4">
    <source>
        <dbReference type="ARBA" id="ARBA00016507"/>
    </source>
</evidence>
<comment type="subcellular location">
    <subcellularLocation>
        <location evidence="2">Cytoplasm</location>
    </subcellularLocation>
</comment>
<dbReference type="EMBL" id="PQLX01000021">
    <property type="protein sequence ID" value="POU59082.1"/>
    <property type="molecule type" value="Genomic_DNA"/>
</dbReference>
<feature type="compositionally biased region" description="Basic and acidic residues" evidence="10">
    <location>
        <begin position="66"/>
        <end position="88"/>
    </location>
</feature>
<dbReference type="GO" id="GO:0009288">
    <property type="term" value="C:bacterial-type flagellum"/>
    <property type="evidence" value="ECO:0007669"/>
    <property type="project" value="InterPro"/>
</dbReference>
<gene>
    <name evidence="12" type="ORF">C3430_27075</name>
</gene>
<evidence type="ECO:0000259" key="11">
    <source>
        <dbReference type="Pfam" id="PF02108"/>
    </source>
</evidence>
<dbReference type="GO" id="GO:0071973">
    <property type="term" value="P:bacterial-type flagellum-dependent cell motility"/>
    <property type="evidence" value="ECO:0007669"/>
    <property type="project" value="InterPro"/>
</dbReference>
<reference evidence="12 13" key="1">
    <citation type="submission" date="2018-01" db="EMBL/GenBank/DDBJ databases">
        <title>Complete genome sequences of 14 Citrobacter spp. isolated from plant in Canada.</title>
        <authorList>
            <person name="Bhandare S.G."/>
            <person name="Colavecchio A."/>
            <person name="Jeukens J."/>
            <person name="Emond-Rheault J.-G."/>
            <person name="Freschi L."/>
            <person name="Hamel J."/>
            <person name="Kukavica-Ibrulj I."/>
            <person name="Levesque R."/>
            <person name="Goodridge L."/>
        </authorList>
    </citation>
    <scope>NUCLEOTIDE SEQUENCE [LARGE SCALE GENOMIC DNA]</scope>
    <source>
        <strain evidence="12 13">S1285</strain>
    </source>
</reference>
<keyword evidence="12" id="KW-0282">Flagellum</keyword>
<evidence type="ECO:0000256" key="3">
    <source>
        <dbReference type="ARBA" id="ARBA00006602"/>
    </source>
</evidence>
<dbReference type="SUPFAM" id="SSF160527">
    <property type="entry name" value="V-type ATPase subunit E-like"/>
    <property type="match status" value="1"/>
</dbReference>
<comment type="caution">
    <text evidence="12">The sequence shown here is derived from an EMBL/GenBank/DDBJ whole genome shotgun (WGS) entry which is preliminary data.</text>
</comment>
<dbReference type="InterPro" id="IPR000563">
    <property type="entry name" value="Flag_FliH"/>
</dbReference>
<comment type="function">
    <text evidence="1">Needed for flagellar regrowth and assembly.</text>
</comment>
<dbReference type="GO" id="GO:0003774">
    <property type="term" value="F:cytoskeletal motor activity"/>
    <property type="evidence" value="ECO:0007669"/>
    <property type="project" value="InterPro"/>
</dbReference>
<evidence type="ECO:0000256" key="7">
    <source>
        <dbReference type="ARBA" id="ARBA00022795"/>
    </source>
</evidence>
<dbReference type="PRINTS" id="PR01003">
    <property type="entry name" value="FLGFLIH"/>
</dbReference>
<feature type="domain" description="Flagellar assembly protein FliH/Type III secretion system HrpE" evidence="11">
    <location>
        <begin position="103"/>
        <end position="227"/>
    </location>
</feature>
<keyword evidence="12" id="KW-0969">Cilium</keyword>
<keyword evidence="7" id="KW-1005">Bacterial flagellum biogenesis</keyword>
<keyword evidence="9" id="KW-1006">Bacterial flagellum protein export</keyword>
<organism evidence="12 13">
    <name type="scientific">Citrobacter amalonaticus</name>
    <dbReference type="NCBI Taxonomy" id="35703"/>
    <lineage>
        <taxon>Bacteria</taxon>
        <taxon>Pseudomonadati</taxon>
        <taxon>Pseudomonadota</taxon>
        <taxon>Gammaproteobacteria</taxon>
        <taxon>Enterobacterales</taxon>
        <taxon>Enterobacteriaceae</taxon>
        <taxon>Citrobacter</taxon>
    </lineage>
</organism>
<dbReference type="PANTHER" id="PTHR34982:SF1">
    <property type="entry name" value="FLAGELLAR ASSEMBLY PROTEIN FLIH"/>
    <property type="match status" value="1"/>
</dbReference>
<dbReference type="GO" id="GO:0044781">
    <property type="term" value="P:bacterial-type flagellum organization"/>
    <property type="evidence" value="ECO:0007669"/>
    <property type="project" value="UniProtKB-KW"/>
</dbReference>
<sequence>MSDNLWKSWQPQDLLADEYPLELDTLTPVAAASNTTHFESDELLQAELTRIRQQAEKKGFAQGEARGIEEGKKRGYEEGLQSGRKEGLEQGLAESRAQQDQGVERLNRLFAEFKSALDSLDCVIPSRLVQLSMTAVRSMLGKQITIDNALLLEKIQRLVEEDTLFKSDIQLWVSQEDVALVEESLGPMLTSLGWELRGDAAMLQGGCRITAADGELDATLETRWQELCNLSREGYF</sequence>
<keyword evidence="6" id="KW-0963">Cytoplasm</keyword>
<dbReference type="InterPro" id="IPR051472">
    <property type="entry name" value="T3SS_Stator/FliH"/>
</dbReference>
<comment type="similarity">
    <text evidence="3">Belongs to the FliH family.</text>
</comment>
<evidence type="ECO:0000256" key="1">
    <source>
        <dbReference type="ARBA" id="ARBA00003041"/>
    </source>
</evidence>
<dbReference type="InterPro" id="IPR018035">
    <property type="entry name" value="Flagellar_FliH/T3SS_HrpE"/>
</dbReference>
<evidence type="ECO:0000256" key="8">
    <source>
        <dbReference type="ARBA" id="ARBA00022927"/>
    </source>
</evidence>
<protein>
    <recommendedName>
        <fullName evidence="4">Flagellar assembly protein FliH</fullName>
    </recommendedName>
</protein>